<dbReference type="Gene3D" id="2.30.30.140">
    <property type="match status" value="3"/>
</dbReference>
<evidence type="ECO:0000313" key="6">
    <source>
        <dbReference type="Proteomes" id="UP000663879"/>
    </source>
</evidence>
<dbReference type="PROSITE" id="PS50119">
    <property type="entry name" value="ZF_BBOX"/>
    <property type="match status" value="2"/>
</dbReference>
<feature type="domain" description="Tudor" evidence="4">
    <location>
        <begin position="1225"/>
        <end position="1284"/>
    </location>
</feature>
<feature type="domain" description="Tudor" evidence="4">
    <location>
        <begin position="1476"/>
        <end position="1534"/>
    </location>
</feature>
<dbReference type="Gene3D" id="3.30.160.60">
    <property type="entry name" value="Classic Zinc Finger"/>
    <property type="match status" value="1"/>
</dbReference>
<dbReference type="SMART" id="SM00336">
    <property type="entry name" value="BBOX"/>
    <property type="match status" value="2"/>
</dbReference>
<dbReference type="EMBL" id="CAJNOC010000158">
    <property type="protein sequence ID" value="CAF0720767.1"/>
    <property type="molecule type" value="Genomic_DNA"/>
</dbReference>
<dbReference type="PANTHER" id="PTHR16442:SF1">
    <property type="entry name" value="RING FINGER PROTEIN 17"/>
    <property type="match status" value="1"/>
</dbReference>
<evidence type="ECO:0000259" key="3">
    <source>
        <dbReference type="PROSITE" id="PS50119"/>
    </source>
</evidence>
<keyword evidence="1" id="KW-0479">Metal-binding</keyword>
<comment type="caution">
    <text evidence="5">The sequence shown here is derived from an EMBL/GenBank/DDBJ whole genome shotgun (WGS) entry which is preliminary data.</text>
</comment>
<evidence type="ECO:0000259" key="4">
    <source>
        <dbReference type="PROSITE" id="PS50304"/>
    </source>
</evidence>
<evidence type="ECO:0000256" key="2">
    <source>
        <dbReference type="SAM" id="Phobius"/>
    </source>
</evidence>
<gene>
    <name evidence="5" type="ORF">OXX778_LOCUS2140</name>
</gene>
<dbReference type="Proteomes" id="UP000663879">
    <property type="component" value="Unassembled WGS sequence"/>
</dbReference>
<dbReference type="SMART" id="SM00333">
    <property type="entry name" value="TUDOR"/>
    <property type="match status" value="3"/>
</dbReference>
<sequence length="2110" mass="246525">MLILDDSLVLNFSIDSFSTTNLFINIVHIKGFEVTSSIFKNIPNLFDNIIEFYFTRLEFYYQNSQINFCHQKENFTVFKNLQQIQFGITVKYFPNTCPLIFDGLNLFSLRFLGISNTLIKQNILSFIQVDNMSSPVIHQLTFRFYKFKLTKNLTSKKLFERTNSLSLIGSLEGIDSESLIIFKNLEELNLQLTNFGVLMSQNSAWLFIFLNNIHKKFNLNLIVKSSYDFPNADFCLYLYFPKNGSINPVIHLRNITCSCTIFWLLQNDNRLQSEYIIQMNRYLCNNYKNLYCNFSQMKRLLNLDRVLTSEVNDFFLMSDYYVYTDFPIKNTFENIFENSYNKPTLAKMDSGFDDNFLYFFLFLFHFLFNDIILFLSMLTIDLLLLIKFRNFVAHKTKILVSCKKTNENKLKKIEKFELRVTITVCISSLILFIFRAIEFGISLYVFLEEINGEMCKCNRLFGTNLAIGSPLESEEDDSSCSKTKNVDKKLELPIAIQTFRSELIIPYVLKCQKMHKICNYCLEQTTKIVCPICKGFDCKSDSLIIDQELLINSLLKNQKSCFETESKINEFISDKQIVNNSQNICDIISRFIPKCNHCKTNSENKNFAELFCFHCETIFCQKCCENDHRKHTTKPFGKINFKKDQIKCTNDKDNESKFFCSECLIFICGDCLAPDHLNHNFLSFFETEKLNQLLDEFECKMSQLKASNLKKYNKLKKKLVEIKELKDFTKAPNISRQIHEINQSNSIIDSTFEQLQNICNNPNFKLSTNTIDDKKFSLKIVLDHLHKVASSISNSNLKNENNKLLDSTFDSLSQLDVSYAQNDQHLLETPKLSPIENNSENDFDLNLKNVPYLPKKLNNRPKTAQAKVNNEKIHDKIMSPKPKTKTIVFDEKKPVSSTSPTSLVDINNNTNRVSLDLAFTDQEFEGVSSVKFNLGSFKSPSEFYIVPGTRIKKSKMIMERLNKSIIPFSNSEISELSKGSIVSYYYEASQVYRRAVIDAVHKTNEGFYFDIIGLEDQYKCTLQQDLIRKCPQDLTEIPPLTIKCCLKNLKPVMIDEYDDVGDHKSTYKWDSEVEPFIFDWLRRYKKQKIVKIMGKTEDDYYEVDFFIEFNEKDNYGKTAELYNLNSLGLCEILYRNKFATLEVFEEEKSYFNMFRNDLIKPSIVRMESLHVDSKTKAIISHFNTLDSFYAKRIHELDISDSMLFKLYRDLNAFYRENSQGFRVYGPEVNMPVAALFKDGEWHRAEIVDISPLGKQCDVLFVDYGNIEKVNTENICYLKREFMADEIAVFKCKLFGLGFQDKTSFENAQDCVFNIFNDLLNSNNRLIEVHVKNTVEDLDKKLKYYEVIIRFNQENKWTNLNVYLTKMNMAECTDLAIYDGENLQENSKEKHMLKRAPVLTKLDKLAIDTKCFQNKVINSKPEKSILCKVTNAMSPDEIWLQDVVDSDGLYEQLHQNLNKKYTELIKHESFLYKSQREWKIDEICVMKKSRRDDFYRVKIVGKTSTKYNVICLDTGLYENCESQFLFHLIDEFTQPDFMAKKCFLTEIEPAGTSDGKWSFLSQQFTNNTLTDQYVHVVFNSINKKENYYEVCIYINAKQKVLFNHEYFNSEYVKFSDILNMQGLAIITGRNKILDKYVSETNLRNKLGPVCTGTYKSNLPKKVYKNYQNNIEAHYDCLITDVGYLKEGKNDIKFYAWLIFTNLTNSFDLINEMKQNFQVYYDTYGDNGYRFGLDYLIDSVSNEKKEACVIKSKDGYSRGELVNYTSEDDLIKSGDGEAFRVRLVDLGTIEFINFDSIYKPIEKYINVEKQAFEVLIDIKTNTFDEAAFSEVKNSLCNKIAKVKLNKIVNTEDDDGSEGLSLNGDILLKEYKCYLSDLIINKSKHILNKSFDKNSKLEIPQSLNQQHVQINLTWIDDIDQVWIQFPIIENDSLPDEIRENSEKYAEIQDTITQLYHTKNLRNLKLEDIEPNKLCCSFFSQDLNVYRAVILSVNYFEKNAKVKYIDFGNEETVSFKDLFDLDDIFKEVPGQALCCKLRNVSLSDDLKLNEKNHKEFIEKFWEKVAELQEENLIFAKFFFDNQVPEIELYVNEPLTDKRNLLYKCFLDKNLIKLI</sequence>
<feature type="domain" description="B box-type" evidence="3">
    <location>
        <begin position="595"/>
        <end position="636"/>
    </location>
</feature>
<keyword evidence="2" id="KW-0812">Transmembrane</keyword>
<protein>
    <submittedName>
        <fullName evidence="5">Uncharacterized protein</fullName>
    </submittedName>
</protein>
<reference evidence="5" key="1">
    <citation type="submission" date="2021-02" db="EMBL/GenBank/DDBJ databases">
        <authorList>
            <person name="Nowell W R."/>
        </authorList>
    </citation>
    <scope>NUCLEOTIDE SEQUENCE</scope>
    <source>
        <strain evidence="5">Ploen Becks lab</strain>
    </source>
</reference>
<dbReference type="InterPro" id="IPR035437">
    <property type="entry name" value="SNase_OB-fold_sf"/>
</dbReference>
<feature type="domain" description="Tudor" evidence="4">
    <location>
        <begin position="1964"/>
        <end position="2024"/>
    </location>
</feature>
<keyword evidence="2" id="KW-0472">Membrane</keyword>
<dbReference type="PROSITE" id="PS50304">
    <property type="entry name" value="TUDOR"/>
    <property type="match status" value="3"/>
</dbReference>
<evidence type="ECO:0000313" key="5">
    <source>
        <dbReference type="EMBL" id="CAF0720767.1"/>
    </source>
</evidence>
<dbReference type="SUPFAM" id="SSF57845">
    <property type="entry name" value="B-box zinc-binding domain"/>
    <property type="match status" value="1"/>
</dbReference>
<dbReference type="GO" id="GO:0008270">
    <property type="term" value="F:zinc ion binding"/>
    <property type="evidence" value="ECO:0007669"/>
    <property type="project" value="UniProtKB-KW"/>
</dbReference>
<keyword evidence="2" id="KW-1133">Transmembrane helix</keyword>
<dbReference type="Pfam" id="PF00643">
    <property type="entry name" value="zf-B_box"/>
    <property type="match status" value="1"/>
</dbReference>
<organism evidence="5 6">
    <name type="scientific">Brachionus calyciflorus</name>
    <dbReference type="NCBI Taxonomy" id="104777"/>
    <lineage>
        <taxon>Eukaryota</taxon>
        <taxon>Metazoa</taxon>
        <taxon>Spiralia</taxon>
        <taxon>Gnathifera</taxon>
        <taxon>Rotifera</taxon>
        <taxon>Eurotatoria</taxon>
        <taxon>Monogononta</taxon>
        <taxon>Pseudotrocha</taxon>
        <taxon>Ploima</taxon>
        <taxon>Brachionidae</taxon>
        <taxon>Brachionus</taxon>
    </lineage>
</organism>
<dbReference type="CDD" id="cd20379">
    <property type="entry name" value="Tudor_dTUD-like"/>
    <property type="match status" value="1"/>
</dbReference>
<keyword evidence="1" id="KW-0862">Zinc</keyword>
<feature type="transmembrane region" description="Helical" evidence="2">
    <location>
        <begin position="420"/>
        <end position="447"/>
    </location>
</feature>
<dbReference type="Gene3D" id="2.40.50.90">
    <property type="match status" value="3"/>
</dbReference>
<feature type="domain" description="B box-type" evidence="3">
    <location>
        <begin position="643"/>
        <end position="684"/>
    </location>
</feature>
<dbReference type="OrthoDB" id="5800423at2759"/>
<accession>A0A813MQN2</accession>
<dbReference type="Pfam" id="PF00567">
    <property type="entry name" value="TUDOR"/>
    <property type="match status" value="4"/>
</dbReference>
<dbReference type="InterPro" id="IPR002999">
    <property type="entry name" value="Tudor"/>
</dbReference>
<keyword evidence="6" id="KW-1185">Reference proteome</keyword>
<dbReference type="InterPro" id="IPR000315">
    <property type="entry name" value="Znf_B-box"/>
</dbReference>
<evidence type="ECO:0000256" key="1">
    <source>
        <dbReference type="PROSITE-ProRule" id="PRU00024"/>
    </source>
</evidence>
<dbReference type="SUPFAM" id="SSF63748">
    <property type="entry name" value="Tudor/PWWP/MBT"/>
    <property type="match status" value="4"/>
</dbReference>
<dbReference type="FunFam" id="2.30.30.140:FF:000018">
    <property type="entry name" value="Serine/threonine-protein kinase 31"/>
    <property type="match status" value="1"/>
</dbReference>
<dbReference type="PANTHER" id="PTHR16442">
    <property type="entry name" value="RING FINGER PROTEIN 17"/>
    <property type="match status" value="1"/>
</dbReference>
<proteinExistence type="predicted"/>
<keyword evidence="1" id="KW-0863">Zinc-finger</keyword>
<feature type="transmembrane region" description="Helical" evidence="2">
    <location>
        <begin position="356"/>
        <end position="386"/>
    </location>
</feature>
<name>A0A813MQN2_9BILA</name>